<dbReference type="InterPro" id="IPR004155">
    <property type="entry name" value="PBS_lyase_HEAT"/>
</dbReference>
<sequence length="345" mass="37901">MRHLTCTFIFGTLLSASSVIIAQQPPSIVHAQLSTASASNGLEPQLERMKHTDAPTWVGYSIPVAEDFHSGSQSDHIAYLEGDHAGDSYNTIDKENTPFDHAVVLLRIASGHIENIRLENPDRQLDAGGLHFLWLNGVAPTDSIHTLQTIALKDDSNHLRDTAIFAISLHQSPETIPALISLTSPNNDLALREKAAFWLTNRHGHEGFAAIQHLARTDTDPKFREKLCFDLTLSKDSGALNELIRMAHSDTSPQVRKQAQFWMANIGGKKVAGDLRDLAENDPDNAVRKSAVFALSRLPGNEAATQLIQVASSSKEPSIRKQAVFWLGQSNDPRALDYLTKLLAQ</sequence>
<dbReference type="Gene3D" id="1.25.10.10">
    <property type="entry name" value="Leucine-rich Repeat Variant"/>
    <property type="match status" value="1"/>
</dbReference>
<accession>A0A7Y9TFN5</accession>
<feature type="signal peptide" evidence="1">
    <location>
        <begin position="1"/>
        <end position="22"/>
    </location>
</feature>
<dbReference type="Pfam" id="PF13646">
    <property type="entry name" value="HEAT_2"/>
    <property type="match status" value="1"/>
</dbReference>
<gene>
    <name evidence="2" type="ORF">HDF17_001273</name>
</gene>
<dbReference type="PANTHER" id="PTHR12697">
    <property type="entry name" value="PBS LYASE HEAT-LIKE PROTEIN"/>
    <property type="match status" value="1"/>
</dbReference>
<dbReference type="InterPro" id="IPR016024">
    <property type="entry name" value="ARM-type_fold"/>
</dbReference>
<dbReference type="EMBL" id="JACCCW010000001">
    <property type="protein sequence ID" value="NYF78986.1"/>
    <property type="molecule type" value="Genomic_DNA"/>
</dbReference>
<protein>
    <recommendedName>
        <fullName evidence="4">HEAT repeat domain-containing protein</fullName>
    </recommendedName>
</protein>
<comment type="caution">
    <text evidence="2">The sequence shown here is derived from an EMBL/GenBank/DDBJ whole genome shotgun (WGS) entry which is preliminary data.</text>
</comment>
<dbReference type="RefSeq" id="WP_179488851.1">
    <property type="nucleotide sequence ID" value="NZ_JACCCW010000001.1"/>
</dbReference>
<name>A0A7Y9TFN5_9BACT</name>
<proteinExistence type="predicted"/>
<dbReference type="Proteomes" id="UP000589520">
    <property type="component" value="Unassembled WGS sequence"/>
</dbReference>
<organism evidence="2 3">
    <name type="scientific">Granulicella arctica</name>
    <dbReference type="NCBI Taxonomy" id="940613"/>
    <lineage>
        <taxon>Bacteria</taxon>
        <taxon>Pseudomonadati</taxon>
        <taxon>Acidobacteriota</taxon>
        <taxon>Terriglobia</taxon>
        <taxon>Terriglobales</taxon>
        <taxon>Acidobacteriaceae</taxon>
        <taxon>Granulicella</taxon>
    </lineage>
</organism>
<evidence type="ECO:0000313" key="3">
    <source>
        <dbReference type="Proteomes" id="UP000589520"/>
    </source>
</evidence>
<evidence type="ECO:0008006" key="4">
    <source>
        <dbReference type="Google" id="ProtNLM"/>
    </source>
</evidence>
<keyword evidence="3" id="KW-1185">Reference proteome</keyword>
<dbReference type="PANTHER" id="PTHR12697:SF5">
    <property type="entry name" value="DEOXYHYPUSINE HYDROXYLASE"/>
    <property type="match status" value="1"/>
</dbReference>
<feature type="chain" id="PRO_5031252280" description="HEAT repeat domain-containing protein" evidence="1">
    <location>
        <begin position="23"/>
        <end position="345"/>
    </location>
</feature>
<evidence type="ECO:0000256" key="1">
    <source>
        <dbReference type="SAM" id="SignalP"/>
    </source>
</evidence>
<reference evidence="2 3" key="1">
    <citation type="submission" date="2020-07" db="EMBL/GenBank/DDBJ databases">
        <title>Genomic Encyclopedia of Type Strains, Phase IV (KMG-V): Genome sequencing to study the core and pangenomes of soil and plant-associated prokaryotes.</title>
        <authorList>
            <person name="Whitman W."/>
        </authorList>
    </citation>
    <scope>NUCLEOTIDE SEQUENCE [LARGE SCALE GENOMIC DNA]</scope>
    <source>
        <strain evidence="2 3">X4EP2</strain>
    </source>
</reference>
<dbReference type="AlphaFoldDB" id="A0A7Y9TFN5"/>
<evidence type="ECO:0000313" key="2">
    <source>
        <dbReference type="EMBL" id="NYF78986.1"/>
    </source>
</evidence>
<keyword evidence="1" id="KW-0732">Signal</keyword>
<dbReference type="SUPFAM" id="SSF48371">
    <property type="entry name" value="ARM repeat"/>
    <property type="match status" value="2"/>
</dbReference>
<dbReference type="InterPro" id="IPR011989">
    <property type="entry name" value="ARM-like"/>
</dbReference>
<dbReference type="GO" id="GO:0016491">
    <property type="term" value="F:oxidoreductase activity"/>
    <property type="evidence" value="ECO:0007669"/>
    <property type="project" value="TreeGrafter"/>
</dbReference>
<dbReference type="SMART" id="SM00567">
    <property type="entry name" value="EZ_HEAT"/>
    <property type="match status" value="5"/>
</dbReference>